<dbReference type="PANTHER" id="PTHR11328">
    <property type="entry name" value="MAJOR FACILITATOR SUPERFAMILY DOMAIN-CONTAINING PROTEIN"/>
    <property type="match status" value="1"/>
</dbReference>
<dbReference type="PANTHER" id="PTHR11328:SF24">
    <property type="entry name" value="MAJOR FACILITATOR SUPERFAMILY (MFS) PROFILE DOMAIN-CONTAINING PROTEIN"/>
    <property type="match status" value="1"/>
</dbReference>
<feature type="transmembrane region" description="Helical" evidence="2">
    <location>
        <begin position="249"/>
        <end position="274"/>
    </location>
</feature>
<keyword evidence="2" id="KW-1133">Transmembrane helix</keyword>
<sequence length="496" mass="53473">MRSPETVAPPLSRGNRLAYGFGSIADGIKSTAFSTYLLLYFNQVLGVSAAIVSTAIALTLVVDAIADPIIGRVSDRTRSRMGRRHPYIYGAAIPTALFFAFVWFPPAGLSDWSMGVWIFAFASLARLAMSTYQVPANALGSELTQDYAERTRLYGLRYWFAYAGTFAFAAFALKFFFVATPEFPKGQLNPAGYVPFALTGAGLMLVSILVCGWGTRSRIPFIRQADDRPVVPGLMAHLREMGSAFRNRAFLTIFGFAIFKWTAIGVYGATSLYFGTYVYQLTSGQLALLTLDGFLAVCIALPLAPRFTQWWGKRNAALYLAMMGVLLGTFPLVLVYFDLFFAPGHPLLLPTLLLVGAIYGAMVAVSLMTASSMLADVVEDDAVRSGGHNAGIYFSAASFAGQCASGLGILAAGIVLETSRFPAGIDPAKVTGAMTDSLILHYVPMVVGLWAVGCAIIAFYPITEAKHLANLERLRAREAEANNQTIQDAPIGAPVR</sequence>
<feature type="transmembrane region" description="Helical" evidence="2">
    <location>
        <begin position="439"/>
        <end position="463"/>
    </location>
</feature>
<feature type="transmembrane region" description="Helical" evidence="2">
    <location>
        <begin position="357"/>
        <end position="378"/>
    </location>
</feature>
<name>A0ABQ1S1Z3_9SPHN</name>
<keyword evidence="3" id="KW-0813">Transport</keyword>
<keyword evidence="4" id="KW-1185">Reference proteome</keyword>
<feature type="transmembrane region" description="Helical" evidence="2">
    <location>
        <begin position="87"/>
        <end position="106"/>
    </location>
</feature>
<feature type="transmembrane region" description="Helical" evidence="2">
    <location>
        <begin position="44"/>
        <end position="66"/>
    </location>
</feature>
<feature type="transmembrane region" description="Helical" evidence="2">
    <location>
        <begin position="159"/>
        <end position="179"/>
    </location>
</feature>
<evidence type="ECO:0000313" key="3">
    <source>
        <dbReference type="EMBL" id="GGD89978.1"/>
    </source>
</evidence>
<comment type="similarity">
    <text evidence="1">Belongs to the sodium:galactoside symporter (TC 2.A.2) family.</text>
</comment>
<dbReference type="EMBL" id="BMKL01000001">
    <property type="protein sequence ID" value="GGD89978.1"/>
    <property type="molecule type" value="Genomic_DNA"/>
</dbReference>
<organism evidence="3 4">
    <name type="scientific">Tsuneonella deserti</name>
    <dbReference type="NCBI Taxonomy" id="2035528"/>
    <lineage>
        <taxon>Bacteria</taxon>
        <taxon>Pseudomonadati</taxon>
        <taxon>Pseudomonadota</taxon>
        <taxon>Alphaproteobacteria</taxon>
        <taxon>Sphingomonadales</taxon>
        <taxon>Erythrobacteraceae</taxon>
        <taxon>Tsuneonella</taxon>
    </lineage>
</organism>
<keyword evidence="2" id="KW-0472">Membrane</keyword>
<keyword evidence="2" id="KW-0812">Transmembrane</keyword>
<dbReference type="RefSeq" id="WP_188643865.1">
    <property type="nucleotide sequence ID" value="NZ_BMKL01000001.1"/>
</dbReference>
<feature type="transmembrane region" description="Helical" evidence="2">
    <location>
        <begin position="191"/>
        <end position="213"/>
    </location>
</feature>
<feature type="transmembrane region" description="Helical" evidence="2">
    <location>
        <begin position="390"/>
        <end position="416"/>
    </location>
</feature>
<dbReference type="InterPro" id="IPR036259">
    <property type="entry name" value="MFS_trans_sf"/>
</dbReference>
<protein>
    <submittedName>
        <fullName evidence="3">Sugar transporter</fullName>
    </submittedName>
</protein>
<dbReference type="InterPro" id="IPR039672">
    <property type="entry name" value="MFS_2"/>
</dbReference>
<evidence type="ECO:0000313" key="4">
    <source>
        <dbReference type="Proteomes" id="UP000619041"/>
    </source>
</evidence>
<comment type="caution">
    <text evidence="3">The sequence shown here is derived from an EMBL/GenBank/DDBJ whole genome shotgun (WGS) entry which is preliminary data.</text>
</comment>
<feature type="transmembrane region" description="Helical" evidence="2">
    <location>
        <begin position="316"/>
        <end position="337"/>
    </location>
</feature>
<feature type="transmembrane region" description="Helical" evidence="2">
    <location>
        <begin position="286"/>
        <end position="304"/>
    </location>
</feature>
<gene>
    <name evidence="3" type="ORF">GCM10011515_07000</name>
</gene>
<evidence type="ECO:0000256" key="2">
    <source>
        <dbReference type="SAM" id="Phobius"/>
    </source>
</evidence>
<dbReference type="Proteomes" id="UP000619041">
    <property type="component" value="Unassembled WGS sequence"/>
</dbReference>
<proteinExistence type="inferred from homology"/>
<dbReference type="SUPFAM" id="SSF103473">
    <property type="entry name" value="MFS general substrate transporter"/>
    <property type="match status" value="1"/>
</dbReference>
<accession>A0ABQ1S1Z3</accession>
<evidence type="ECO:0000256" key="1">
    <source>
        <dbReference type="ARBA" id="ARBA00009617"/>
    </source>
</evidence>
<reference evidence="4" key="1">
    <citation type="journal article" date="2019" name="Int. J. Syst. Evol. Microbiol.">
        <title>The Global Catalogue of Microorganisms (GCM) 10K type strain sequencing project: providing services to taxonomists for standard genome sequencing and annotation.</title>
        <authorList>
            <consortium name="The Broad Institute Genomics Platform"/>
            <consortium name="The Broad Institute Genome Sequencing Center for Infectious Disease"/>
            <person name="Wu L."/>
            <person name="Ma J."/>
        </authorList>
    </citation>
    <scope>NUCLEOTIDE SEQUENCE [LARGE SCALE GENOMIC DNA]</scope>
    <source>
        <strain evidence="4">CGMCC 1.15959</strain>
    </source>
</reference>
<dbReference type="Pfam" id="PF13347">
    <property type="entry name" value="MFS_2"/>
    <property type="match status" value="1"/>
</dbReference>
<keyword evidence="3" id="KW-0762">Sugar transport</keyword>
<feature type="transmembrane region" description="Helical" evidence="2">
    <location>
        <begin position="112"/>
        <end position="129"/>
    </location>
</feature>
<dbReference type="Gene3D" id="1.20.1250.20">
    <property type="entry name" value="MFS general substrate transporter like domains"/>
    <property type="match status" value="2"/>
</dbReference>